<name>A0A183UQC5_TOXCA</name>
<reference evidence="3" key="1">
    <citation type="submission" date="2016-06" db="UniProtKB">
        <authorList>
            <consortium name="WormBaseParasite"/>
        </authorList>
    </citation>
    <scope>IDENTIFICATION</scope>
</reference>
<keyword evidence="2" id="KW-1185">Reference proteome</keyword>
<evidence type="ECO:0000313" key="2">
    <source>
        <dbReference type="Proteomes" id="UP000050794"/>
    </source>
</evidence>
<proteinExistence type="predicted"/>
<accession>A0A183UQC5</accession>
<gene>
    <name evidence="1" type="ORF">TCNE_LOCUS10695</name>
</gene>
<dbReference type="Proteomes" id="UP000050794">
    <property type="component" value="Unassembled WGS sequence"/>
</dbReference>
<dbReference type="WBParaSite" id="TCNE_0001069501-mRNA-1">
    <property type="protein sequence ID" value="TCNE_0001069501-mRNA-1"/>
    <property type="gene ID" value="TCNE_0001069501"/>
</dbReference>
<protein>
    <submittedName>
        <fullName evidence="1 3">Uncharacterized protein</fullName>
    </submittedName>
</protein>
<reference evidence="1 2" key="2">
    <citation type="submission" date="2018-11" db="EMBL/GenBank/DDBJ databases">
        <authorList>
            <consortium name="Pathogen Informatics"/>
        </authorList>
    </citation>
    <scope>NUCLEOTIDE SEQUENCE [LARGE SCALE GENOMIC DNA]</scope>
</reference>
<sequence>MSSDFMQGVESCVVRYGAVLHRQEKRLTADGGRGKEAVRLRHRAEKCRHSSVRQLSFWGHLIRAVMPIIATKERCILKAAVDGSDLCYLTAQSKAIC</sequence>
<evidence type="ECO:0000313" key="3">
    <source>
        <dbReference type="WBParaSite" id="TCNE_0001069501-mRNA-1"/>
    </source>
</evidence>
<dbReference type="EMBL" id="UYWY01020585">
    <property type="protein sequence ID" value="VDM42016.1"/>
    <property type="molecule type" value="Genomic_DNA"/>
</dbReference>
<dbReference type="AlphaFoldDB" id="A0A183UQC5"/>
<evidence type="ECO:0000313" key="1">
    <source>
        <dbReference type="EMBL" id="VDM42016.1"/>
    </source>
</evidence>
<organism evidence="2 3">
    <name type="scientific">Toxocara canis</name>
    <name type="common">Canine roundworm</name>
    <dbReference type="NCBI Taxonomy" id="6265"/>
    <lineage>
        <taxon>Eukaryota</taxon>
        <taxon>Metazoa</taxon>
        <taxon>Ecdysozoa</taxon>
        <taxon>Nematoda</taxon>
        <taxon>Chromadorea</taxon>
        <taxon>Rhabditida</taxon>
        <taxon>Spirurina</taxon>
        <taxon>Ascaridomorpha</taxon>
        <taxon>Ascaridoidea</taxon>
        <taxon>Toxocaridae</taxon>
        <taxon>Toxocara</taxon>
    </lineage>
</organism>